<proteinExistence type="predicted"/>
<dbReference type="SMART" id="SM00886">
    <property type="entry name" value="Dabb"/>
    <property type="match status" value="1"/>
</dbReference>
<name>A0A6B0YPM8_9CHLR</name>
<dbReference type="Pfam" id="PF07876">
    <property type="entry name" value="Dabb"/>
    <property type="match status" value="1"/>
</dbReference>
<dbReference type="InterPro" id="IPR011008">
    <property type="entry name" value="Dimeric_a/b-barrel"/>
</dbReference>
<dbReference type="AlphaFoldDB" id="A0A6B0YPM8"/>
<comment type="subunit">
    <text evidence="1">Homodimer.</text>
</comment>
<dbReference type="SUPFAM" id="SSF54909">
    <property type="entry name" value="Dimeric alpha+beta barrel"/>
    <property type="match status" value="1"/>
</dbReference>
<evidence type="ECO:0000259" key="2">
    <source>
        <dbReference type="PROSITE" id="PS51502"/>
    </source>
</evidence>
<organism evidence="3">
    <name type="scientific">Caldilineaceae bacterium SB0664_bin_27</name>
    <dbReference type="NCBI Taxonomy" id="2605260"/>
    <lineage>
        <taxon>Bacteria</taxon>
        <taxon>Bacillati</taxon>
        <taxon>Chloroflexota</taxon>
        <taxon>Caldilineae</taxon>
        <taxon>Caldilineales</taxon>
        <taxon>Caldilineaceae</taxon>
    </lineage>
</organism>
<dbReference type="PANTHER" id="PTHR33178:SF10">
    <property type="entry name" value="STRESS-RESPONSE A_B BARREL DOMAIN-CONTAINING PROTEIN"/>
    <property type="match status" value="1"/>
</dbReference>
<feature type="domain" description="Stress-response A/B barrel" evidence="2">
    <location>
        <begin position="7"/>
        <end position="101"/>
    </location>
</feature>
<dbReference type="InterPro" id="IPR013097">
    <property type="entry name" value="Dabb"/>
</dbReference>
<dbReference type="EMBL" id="VXRG01000036">
    <property type="protein sequence ID" value="MXY92537.1"/>
    <property type="molecule type" value="Genomic_DNA"/>
</dbReference>
<protein>
    <submittedName>
        <fullName evidence="3">Dabb family protein</fullName>
    </submittedName>
</protein>
<evidence type="ECO:0000256" key="1">
    <source>
        <dbReference type="ARBA" id="ARBA00011738"/>
    </source>
</evidence>
<gene>
    <name evidence="3" type="ORF">F4Y42_03720</name>
</gene>
<reference evidence="3" key="1">
    <citation type="submission" date="2019-09" db="EMBL/GenBank/DDBJ databases">
        <title>Characterisation of the sponge microbiome using genome-centric metagenomics.</title>
        <authorList>
            <person name="Engelberts J.P."/>
            <person name="Robbins S.J."/>
            <person name="De Goeij J.M."/>
            <person name="Aranda M."/>
            <person name="Bell S.C."/>
            <person name="Webster N.S."/>
        </authorList>
    </citation>
    <scope>NUCLEOTIDE SEQUENCE</scope>
    <source>
        <strain evidence="3">SB0664_bin_27</strain>
    </source>
</reference>
<accession>A0A6B0YPM8</accession>
<dbReference type="Gene3D" id="3.30.70.100">
    <property type="match status" value="1"/>
</dbReference>
<dbReference type="PANTHER" id="PTHR33178">
    <property type="match status" value="1"/>
</dbReference>
<dbReference type="PROSITE" id="PS51502">
    <property type="entry name" value="S_R_A_B_BARREL"/>
    <property type="match status" value="1"/>
</dbReference>
<dbReference type="InterPro" id="IPR044662">
    <property type="entry name" value="HS1/DABB1-like"/>
</dbReference>
<evidence type="ECO:0000313" key="3">
    <source>
        <dbReference type="EMBL" id="MXY92537.1"/>
    </source>
</evidence>
<sequence>MSEQSVLRHVVLFQFKDGTPDDNVREIEDAFRALPGKIDVIQDFEWGTDVSVEGKAAGFTHCFFVTFASEADRDAYLPHPDHAAFGAVLRPHLEKVVVVDYWQRT</sequence>
<comment type="caution">
    <text evidence="3">The sequence shown here is derived from an EMBL/GenBank/DDBJ whole genome shotgun (WGS) entry which is preliminary data.</text>
</comment>